<dbReference type="PRINTS" id="PR00399">
    <property type="entry name" value="SYNAPTOTAGMN"/>
</dbReference>
<dbReference type="PANTHER" id="PTHR10024">
    <property type="entry name" value="SYNAPTOTAGMIN"/>
    <property type="match status" value="1"/>
</dbReference>
<dbReference type="CTD" id="6857"/>
<organism evidence="4 5">
    <name type="scientific">Trichoplax adhaerens</name>
    <name type="common">Trichoplax reptans</name>
    <dbReference type="NCBI Taxonomy" id="10228"/>
    <lineage>
        <taxon>Eukaryota</taxon>
        <taxon>Metazoa</taxon>
        <taxon>Placozoa</taxon>
        <taxon>Uniplacotomia</taxon>
        <taxon>Trichoplacea</taxon>
        <taxon>Trichoplacidae</taxon>
        <taxon>Trichoplax</taxon>
    </lineage>
</organism>
<dbReference type="STRING" id="10228.B3SBZ4"/>
<keyword evidence="5" id="KW-1185">Reference proteome</keyword>
<dbReference type="SUPFAM" id="SSF49562">
    <property type="entry name" value="C2 domain (Calcium/lipid-binding domain, CaLB)"/>
    <property type="match status" value="2"/>
</dbReference>
<dbReference type="InterPro" id="IPR035892">
    <property type="entry name" value="C2_domain_sf"/>
</dbReference>
<feature type="domain" description="C2" evidence="3">
    <location>
        <begin position="246"/>
        <end position="379"/>
    </location>
</feature>
<dbReference type="GO" id="GO:0070382">
    <property type="term" value="C:exocytic vesicle"/>
    <property type="evidence" value="ECO:0000318"/>
    <property type="project" value="GO_Central"/>
</dbReference>
<keyword evidence="2" id="KW-0812">Transmembrane</keyword>
<dbReference type="CDD" id="cd08385">
    <property type="entry name" value="C2A_Synaptotagmin-1-5-6-9-10"/>
    <property type="match status" value="1"/>
</dbReference>
<dbReference type="GeneID" id="6758996"/>
<keyword evidence="2" id="KW-0472">Membrane</keyword>
<dbReference type="GO" id="GO:0005886">
    <property type="term" value="C:plasma membrane"/>
    <property type="evidence" value="ECO:0000318"/>
    <property type="project" value="GO_Central"/>
</dbReference>
<dbReference type="GO" id="GO:0061891">
    <property type="term" value="F:calcium ion sensor activity"/>
    <property type="evidence" value="ECO:0000318"/>
    <property type="project" value="GO_Central"/>
</dbReference>
<dbReference type="InterPro" id="IPR000008">
    <property type="entry name" value="C2_dom"/>
</dbReference>
<feature type="domain" description="C2" evidence="3">
    <location>
        <begin position="113"/>
        <end position="232"/>
    </location>
</feature>
<reference evidence="4 5" key="1">
    <citation type="journal article" date="2008" name="Nature">
        <title>The Trichoplax genome and the nature of placozoans.</title>
        <authorList>
            <person name="Srivastava M."/>
            <person name="Begovic E."/>
            <person name="Chapman J."/>
            <person name="Putnam N.H."/>
            <person name="Hellsten U."/>
            <person name="Kawashima T."/>
            <person name="Kuo A."/>
            <person name="Mitros T."/>
            <person name="Salamov A."/>
            <person name="Carpenter M.L."/>
            <person name="Signorovitch A.Y."/>
            <person name="Moreno M.A."/>
            <person name="Kamm K."/>
            <person name="Grimwood J."/>
            <person name="Schmutz J."/>
            <person name="Shapiro H."/>
            <person name="Grigoriev I.V."/>
            <person name="Buss L.W."/>
            <person name="Schierwater B."/>
            <person name="Dellaporta S.L."/>
            <person name="Rokhsar D.S."/>
        </authorList>
    </citation>
    <scope>NUCLEOTIDE SEQUENCE [LARGE SCALE GENOMIC DNA]</scope>
    <source>
        <strain evidence="4 5">Grell-BS-1999</strain>
    </source>
</reference>
<dbReference type="GO" id="GO:0005544">
    <property type="term" value="F:calcium-dependent phospholipid binding"/>
    <property type="evidence" value="ECO:0000318"/>
    <property type="project" value="GO_Central"/>
</dbReference>
<dbReference type="GO" id="GO:0017158">
    <property type="term" value="P:regulation of calcium ion-dependent exocytosis"/>
    <property type="evidence" value="ECO:0000318"/>
    <property type="project" value="GO_Central"/>
</dbReference>
<dbReference type="EMBL" id="DS985267">
    <property type="protein sequence ID" value="EDV19718.1"/>
    <property type="molecule type" value="Genomic_DNA"/>
</dbReference>
<dbReference type="GO" id="GO:0000149">
    <property type="term" value="F:SNARE binding"/>
    <property type="evidence" value="ECO:0000318"/>
    <property type="project" value="GO_Central"/>
</dbReference>
<keyword evidence="1" id="KW-0677">Repeat</keyword>
<accession>B3SBZ4</accession>
<keyword evidence="2" id="KW-1133">Transmembrane helix</keyword>
<dbReference type="RefSeq" id="XP_002117742.1">
    <property type="nucleotide sequence ID" value="XM_002117706.1"/>
</dbReference>
<dbReference type="InParanoid" id="B3SBZ4"/>
<sequence>MVSTTSSIYQTTTSTGHLPQWLKNFPLPLPAIIAIAVACAVLVFALVLCICCKCCCRRKKPKNDKTKQGFKEKVSLQSAQSLGVSLKERVQPEVEGVNKEMELESKQIDPSEYVGELKYAMEYDFQSSELTITVLEGKNFPVMDIGGASDPYVKIYLLPDRKKKLVTKVQYKTLNPIFNESVTIKVPYSELQNRTVLFSVYDHDRFSRHDVIGHLRIPIADVDLCENLEQWSALEKADSSKEGKSELGELCFSLRYVPTGGKLTIGIMEAKGLKKMDVGGSSDPYVKISLIIDGKRIKKKKTIVKKRTLDPVWNEAYMFKVPFEKIKDTKIVLAVMDHDRLGKSDLIGQVVVGGSESGAELRHWSDMLSSPRRPIAQWHVLVD</sequence>
<evidence type="ECO:0000256" key="1">
    <source>
        <dbReference type="ARBA" id="ARBA00022737"/>
    </source>
</evidence>
<feature type="transmembrane region" description="Helical" evidence="2">
    <location>
        <begin position="31"/>
        <end position="52"/>
    </location>
</feature>
<dbReference type="AlphaFoldDB" id="B3SBZ4"/>
<dbReference type="FunFam" id="2.60.40.150:FF:000011">
    <property type="entry name" value="Synaptotagmin 6"/>
    <property type="match status" value="1"/>
</dbReference>
<evidence type="ECO:0000313" key="5">
    <source>
        <dbReference type="Proteomes" id="UP000009022"/>
    </source>
</evidence>
<dbReference type="PROSITE" id="PS50004">
    <property type="entry name" value="C2"/>
    <property type="match status" value="2"/>
</dbReference>
<dbReference type="SMART" id="SM00239">
    <property type="entry name" value="C2"/>
    <property type="match status" value="2"/>
</dbReference>
<dbReference type="FunCoup" id="B3SBZ4">
    <property type="interactions" value="1000"/>
</dbReference>
<dbReference type="PANTHER" id="PTHR10024:SF227">
    <property type="entry name" value="SYNAPTOTAGMIN 1"/>
    <property type="match status" value="1"/>
</dbReference>
<dbReference type="FunFam" id="2.60.40.150:FF:000039">
    <property type="entry name" value="Synaptotagmin 11"/>
    <property type="match status" value="1"/>
</dbReference>
<dbReference type="Proteomes" id="UP000009022">
    <property type="component" value="Unassembled WGS sequence"/>
</dbReference>
<dbReference type="Gene3D" id="2.60.40.150">
    <property type="entry name" value="C2 domain"/>
    <property type="match status" value="2"/>
</dbReference>
<dbReference type="PhylomeDB" id="B3SBZ4"/>
<dbReference type="InterPro" id="IPR001565">
    <property type="entry name" value="Synaptotagmin"/>
</dbReference>
<evidence type="ECO:0000259" key="3">
    <source>
        <dbReference type="PROSITE" id="PS50004"/>
    </source>
</evidence>
<dbReference type="Pfam" id="PF00168">
    <property type="entry name" value="C2"/>
    <property type="match status" value="2"/>
</dbReference>
<protein>
    <submittedName>
        <fullName evidence="4">Synaptotagmin 1</fullName>
    </submittedName>
</protein>
<evidence type="ECO:0000256" key="2">
    <source>
        <dbReference type="SAM" id="Phobius"/>
    </source>
</evidence>
<proteinExistence type="predicted"/>
<dbReference type="OrthoDB" id="67700at2759"/>
<gene>
    <name evidence="4" type="primary">Syt1</name>
    <name evidence="4" type="ORF">TRIADDRAFT_61791</name>
</gene>
<evidence type="ECO:0000313" key="4">
    <source>
        <dbReference type="EMBL" id="EDV19718.1"/>
    </source>
</evidence>
<dbReference type="GO" id="GO:0016192">
    <property type="term" value="P:vesicle-mediated transport"/>
    <property type="evidence" value="ECO:0000318"/>
    <property type="project" value="GO_Central"/>
</dbReference>
<dbReference type="KEGG" id="tad:TRIADDRAFT_61791"/>
<dbReference type="HOGENOM" id="CLU_023008_11_0_1"/>
<name>B3SBZ4_TRIAD</name>
<dbReference type="PRINTS" id="PR00360">
    <property type="entry name" value="C2DOMAIN"/>
</dbReference>
<dbReference type="CDD" id="cd08402">
    <property type="entry name" value="C2B_Synaptotagmin-1"/>
    <property type="match status" value="1"/>
</dbReference>
<dbReference type="eggNOG" id="KOG1028">
    <property type="taxonomic scope" value="Eukaryota"/>
</dbReference>